<organism evidence="2 3">
    <name type="scientific">Colletotrichum spaethianum</name>
    <dbReference type="NCBI Taxonomy" id="700344"/>
    <lineage>
        <taxon>Eukaryota</taxon>
        <taxon>Fungi</taxon>
        <taxon>Dikarya</taxon>
        <taxon>Ascomycota</taxon>
        <taxon>Pezizomycotina</taxon>
        <taxon>Sordariomycetes</taxon>
        <taxon>Hypocreomycetidae</taxon>
        <taxon>Glomerellales</taxon>
        <taxon>Glomerellaceae</taxon>
        <taxon>Colletotrichum</taxon>
        <taxon>Colletotrichum spaethianum species complex</taxon>
    </lineage>
</organism>
<dbReference type="GeneID" id="73326618"/>
<evidence type="ECO:0000313" key="2">
    <source>
        <dbReference type="EMBL" id="GKT45635.1"/>
    </source>
</evidence>
<keyword evidence="3" id="KW-1185">Reference proteome</keyword>
<gene>
    <name evidence="2" type="ORF">ColSpa_05816</name>
</gene>
<dbReference type="EMBL" id="BQXU01000013">
    <property type="protein sequence ID" value="GKT45635.1"/>
    <property type="molecule type" value="Genomic_DNA"/>
</dbReference>
<keyword evidence="1" id="KW-0732">Signal</keyword>
<reference evidence="2 3" key="1">
    <citation type="submission" date="2022-03" db="EMBL/GenBank/DDBJ databases">
        <title>Genome data of Colletotrichum spp.</title>
        <authorList>
            <person name="Utami Y.D."/>
            <person name="Hiruma K."/>
        </authorList>
    </citation>
    <scope>NUCLEOTIDE SEQUENCE [LARGE SCALE GENOMIC DNA]</scope>
    <source>
        <strain evidence="2 3">MAFF 239500</strain>
    </source>
</reference>
<dbReference type="Proteomes" id="UP001055115">
    <property type="component" value="Unassembled WGS sequence"/>
</dbReference>
<name>A0AA37P0H8_9PEZI</name>
<sequence>MHCPQPLLAVLSLCLFSSNVVRADDTTTVPIYLPHYDAKSWSQLRGSVISSVRWPLELPRPSFLGAVAVI</sequence>
<feature type="chain" id="PRO_5041275604" evidence="1">
    <location>
        <begin position="24"/>
        <end position="70"/>
    </location>
</feature>
<protein>
    <submittedName>
        <fullName evidence="2">Uncharacterized protein</fullName>
    </submittedName>
</protein>
<evidence type="ECO:0000256" key="1">
    <source>
        <dbReference type="SAM" id="SignalP"/>
    </source>
</evidence>
<accession>A0AA37P0H8</accession>
<proteinExistence type="predicted"/>
<comment type="caution">
    <text evidence="2">The sequence shown here is derived from an EMBL/GenBank/DDBJ whole genome shotgun (WGS) entry which is preliminary data.</text>
</comment>
<dbReference type="RefSeq" id="XP_049127985.1">
    <property type="nucleotide sequence ID" value="XM_049272028.1"/>
</dbReference>
<evidence type="ECO:0000313" key="3">
    <source>
        <dbReference type="Proteomes" id="UP001055115"/>
    </source>
</evidence>
<dbReference type="AlphaFoldDB" id="A0AA37P0H8"/>
<feature type="signal peptide" evidence="1">
    <location>
        <begin position="1"/>
        <end position="23"/>
    </location>
</feature>